<feature type="transmembrane region" description="Helical" evidence="5">
    <location>
        <begin position="67"/>
        <end position="86"/>
    </location>
</feature>
<evidence type="ECO:0000256" key="3">
    <source>
        <dbReference type="ARBA" id="ARBA00022989"/>
    </source>
</evidence>
<dbReference type="EMBL" id="CADCTB010000154">
    <property type="protein sequence ID" value="CAA9256578.1"/>
    <property type="molecule type" value="Genomic_DNA"/>
</dbReference>
<dbReference type="Pfam" id="PF07291">
    <property type="entry name" value="MauE"/>
    <property type="match status" value="1"/>
</dbReference>
<keyword evidence="2 5" id="KW-0812">Transmembrane</keyword>
<accession>A0A6J4IQY0</accession>
<gene>
    <name evidence="7" type="ORF">AVDCRST_MAG10-2466</name>
</gene>
<proteinExistence type="predicted"/>
<evidence type="ECO:0000256" key="2">
    <source>
        <dbReference type="ARBA" id="ARBA00022692"/>
    </source>
</evidence>
<dbReference type="GO" id="GO:0016020">
    <property type="term" value="C:membrane"/>
    <property type="evidence" value="ECO:0007669"/>
    <property type="project" value="UniProtKB-SubCell"/>
</dbReference>
<keyword evidence="3 5" id="KW-1133">Transmembrane helix</keyword>
<evidence type="ECO:0000256" key="1">
    <source>
        <dbReference type="ARBA" id="ARBA00004141"/>
    </source>
</evidence>
<feature type="domain" description="Methylamine utilisation protein MauE" evidence="6">
    <location>
        <begin position="9"/>
        <end position="125"/>
    </location>
</feature>
<feature type="transmembrane region" description="Helical" evidence="5">
    <location>
        <begin position="106"/>
        <end position="131"/>
    </location>
</feature>
<evidence type="ECO:0000256" key="4">
    <source>
        <dbReference type="ARBA" id="ARBA00023136"/>
    </source>
</evidence>
<feature type="transmembrane region" description="Helical" evidence="5">
    <location>
        <begin position="143"/>
        <end position="164"/>
    </location>
</feature>
<dbReference type="GO" id="GO:0030416">
    <property type="term" value="P:methylamine metabolic process"/>
    <property type="evidence" value="ECO:0007669"/>
    <property type="project" value="InterPro"/>
</dbReference>
<evidence type="ECO:0000313" key="7">
    <source>
        <dbReference type="EMBL" id="CAA9256578.1"/>
    </source>
</evidence>
<keyword evidence="4 5" id="KW-0472">Membrane</keyword>
<evidence type="ECO:0000256" key="5">
    <source>
        <dbReference type="SAM" id="Phobius"/>
    </source>
</evidence>
<organism evidence="7">
    <name type="scientific">uncultured Acidimicrobiales bacterium</name>
    <dbReference type="NCBI Taxonomy" id="310071"/>
    <lineage>
        <taxon>Bacteria</taxon>
        <taxon>Bacillati</taxon>
        <taxon>Actinomycetota</taxon>
        <taxon>Acidimicrobiia</taxon>
        <taxon>Acidimicrobiales</taxon>
        <taxon>environmental samples</taxon>
    </lineage>
</organism>
<dbReference type="AlphaFoldDB" id="A0A6J4IQY0"/>
<evidence type="ECO:0000259" key="6">
    <source>
        <dbReference type="Pfam" id="PF07291"/>
    </source>
</evidence>
<dbReference type="InterPro" id="IPR009908">
    <property type="entry name" value="Methylamine_util_MauE"/>
</dbReference>
<protein>
    <recommendedName>
        <fullName evidence="6">Methylamine utilisation protein MauE domain-containing protein</fullName>
    </recommendedName>
</protein>
<name>A0A6J4IQY0_9ACTN</name>
<sequence>MATLAGPFLVTAALLAAGGASKVVRPTSTARAVGEMGLPAGPTVVRVGAAAELAIAAGALTGGGRPFALLVAASYLGFAVFVGVALRRGVPLSSCGCFGVQDTPPTLVHLGFNLAAAAVAGAVALGVSGGGGLSEITAMNGSLLLRGAFVVLTATSVWFAYVALTLLPKLQGAPVRSSS</sequence>
<reference evidence="7" key="1">
    <citation type="submission" date="2020-02" db="EMBL/GenBank/DDBJ databases">
        <authorList>
            <person name="Meier V. D."/>
        </authorList>
    </citation>
    <scope>NUCLEOTIDE SEQUENCE</scope>
    <source>
        <strain evidence="7">AVDCRST_MAG10</strain>
    </source>
</reference>
<comment type="subcellular location">
    <subcellularLocation>
        <location evidence="1">Membrane</location>
        <topology evidence="1">Multi-pass membrane protein</topology>
    </subcellularLocation>
</comment>